<feature type="compositionally biased region" description="Low complexity" evidence="1">
    <location>
        <begin position="176"/>
        <end position="237"/>
    </location>
</feature>
<comment type="caution">
    <text evidence="2">The sequence shown here is derived from an EMBL/GenBank/DDBJ whole genome shotgun (WGS) entry which is preliminary data.</text>
</comment>
<evidence type="ECO:0000313" key="3">
    <source>
        <dbReference type="Proteomes" id="UP001233172"/>
    </source>
</evidence>
<proteinExistence type="predicted"/>
<protein>
    <submittedName>
        <fullName evidence="2">Cell wall protein DAN4</fullName>
    </submittedName>
</protein>
<reference evidence="2" key="1">
    <citation type="journal article" date="2023" name="PLoS Negl. Trop. Dis.">
        <title>A genome sequence for Biomphalaria pfeifferi, the major vector snail for the human-infecting parasite Schistosoma mansoni.</title>
        <authorList>
            <person name="Bu L."/>
            <person name="Lu L."/>
            <person name="Laidemitt M.R."/>
            <person name="Zhang S.M."/>
            <person name="Mutuku M."/>
            <person name="Mkoji G."/>
            <person name="Steinauer M."/>
            <person name="Loker E.S."/>
        </authorList>
    </citation>
    <scope>NUCLEOTIDE SEQUENCE</scope>
    <source>
        <strain evidence="2">KasaAsao</strain>
    </source>
</reference>
<dbReference type="AlphaFoldDB" id="A0AAD8EYY4"/>
<evidence type="ECO:0000256" key="1">
    <source>
        <dbReference type="SAM" id="MobiDB-lite"/>
    </source>
</evidence>
<dbReference type="Proteomes" id="UP001233172">
    <property type="component" value="Unassembled WGS sequence"/>
</dbReference>
<organism evidence="2 3">
    <name type="scientific">Biomphalaria pfeifferi</name>
    <name type="common">Bloodfluke planorb</name>
    <name type="synonym">Freshwater snail</name>
    <dbReference type="NCBI Taxonomy" id="112525"/>
    <lineage>
        <taxon>Eukaryota</taxon>
        <taxon>Metazoa</taxon>
        <taxon>Spiralia</taxon>
        <taxon>Lophotrochozoa</taxon>
        <taxon>Mollusca</taxon>
        <taxon>Gastropoda</taxon>
        <taxon>Heterobranchia</taxon>
        <taxon>Euthyneura</taxon>
        <taxon>Panpulmonata</taxon>
        <taxon>Hygrophila</taxon>
        <taxon>Lymnaeoidea</taxon>
        <taxon>Planorbidae</taxon>
        <taxon>Biomphalaria</taxon>
    </lineage>
</organism>
<name>A0AAD8EYY4_BIOPF</name>
<accession>A0AAD8EYY4</accession>
<dbReference type="EMBL" id="JASAOG010000177">
    <property type="protein sequence ID" value="KAK0045647.1"/>
    <property type="molecule type" value="Genomic_DNA"/>
</dbReference>
<reference evidence="2" key="2">
    <citation type="submission" date="2023-04" db="EMBL/GenBank/DDBJ databases">
        <authorList>
            <person name="Bu L."/>
            <person name="Lu L."/>
            <person name="Laidemitt M.R."/>
            <person name="Zhang S.M."/>
            <person name="Mutuku M."/>
            <person name="Mkoji G."/>
            <person name="Steinauer M."/>
            <person name="Loker E.S."/>
        </authorList>
    </citation>
    <scope>NUCLEOTIDE SEQUENCE</scope>
    <source>
        <strain evidence="2">KasaAsao</strain>
        <tissue evidence="2">Whole Snail</tissue>
    </source>
</reference>
<gene>
    <name evidence="2" type="ORF">Bpfe_024899</name>
</gene>
<feature type="region of interest" description="Disordered" evidence="1">
    <location>
        <begin position="154"/>
        <end position="246"/>
    </location>
</feature>
<feature type="compositionally biased region" description="Polar residues" evidence="1">
    <location>
        <begin position="154"/>
        <end position="170"/>
    </location>
</feature>
<keyword evidence="3" id="KW-1185">Reference proteome</keyword>
<evidence type="ECO:0000313" key="2">
    <source>
        <dbReference type="EMBL" id="KAK0045647.1"/>
    </source>
</evidence>
<sequence length="369" mass="39709">MAVSILYVTGRTWTMDMNGQQFVKEINVKIFSLRLDVGEITCTNVYLADRSAARMLPKDIYVVACLALVISTRFIGAIDLDFDPALRLPASRFTAPATTSTPATTTTVDKTKYSKVGVNTYLLTTQKPASNITAHSILSLIFNTNVSFTTPQTTTSENAISENNPTTTVAPSAVRATASPTTTPNTASTMTTTSVAPTTTTRNVTSTMTTTSAAPTTTTTSTKPTKTTANTEPTMTAQNTAPRTSEPSTIFIFPAPSAAPLMTTSRAPHITTPSAAHIMTTLRGARKMTTPLGAHIMTTPSTSTGFEHLQQHTTTRPIKHYNFPAYYYHPNNKKVKVYGKGDIAETTSEEDEAPNNPLAVIYIYVSIKS</sequence>